<evidence type="ECO:0000313" key="3">
    <source>
        <dbReference type="Proteomes" id="UP001589718"/>
    </source>
</evidence>
<organism evidence="2 3">
    <name type="scientific">Streptomyces cremeus</name>
    <dbReference type="NCBI Taxonomy" id="66881"/>
    <lineage>
        <taxon>Bacteria</taxon>
        <taxon>Bacillati</taxon>
        <taxon>Actinomycetota</taxon>
        <taxon>Actinomycetes</taxon>
        <taxon>Kitasatosporales</taxon>
        <taxon>Streptomycetaceae</taxon>
        <taxon>Streptomyces</taxon>
    </lineage>
</organism>
<gene>
    <name evidence="2" type="ORF">ACFFTU_07380</name>
</gene>
<evidence type="ECO:0008006" key="4">
    <source>
        <dbReference type="Google" id="ProtNLM"/>
    </source>
</evidence>
<reference evidence="2 3" key="1">
    <citation type="submission" date="2024-09" db="EMBL/GenBank/DDBJ databases">
        <authorList>
            <person name="Sun Q."/>
            <person name="Mori K."/>
        </authorList>
    </citation>
    <scope>NUCLEOTIDE SEQUENCE [LARGE SCALE GENOMIC DNA]</scope>
    <source>
        <strain evidence="2 3">JCM 4362</strain>
    </source>
</reference>
<protein>
    <recommendedName>
        <fullName evidence="4">Lipoprotein</fullName>
    </recommendedName>
</protein>
<feature type="compositionally biased region" description="Acidic residues" evidence="1">
    <location>
        <begin position="93"/>
        <end position="105"/>
    </location>
</feature>
<evidence type="ECO:0000256" key="1">
    <source>
        <dbReference type="SAM" id="MobiDB-lite"/>
    </source>
</evidence>
<dbReference type="EMBL" id="JBHMCR010000004">
    <property type="protein sequence ID" value="MFB9519762.1"/>
    <property type="molecule type" value="Genomic_DNA"/>
</dbReference>
<comment type="caution">
    <text evidence="2">The sequence shown here is derived from an EMBL/GenBank/DDBJ whole genome shotgun (WGS) entry which is preliminary data.</text>
</comment>
<dbReference type="Proteomes" id="UP001589718">
    <property type="component" value="Unassembled WGS sequence"/>
</dbReference>
<accession>A0ABV5P995</accession>
<keyword evidence="3" id="KW-1185">Reference proteome</keyword>
<feature type="compositionally biased region" description="Basic and acidic residues" evidence="1">
    <location>
        <begin position="61"/>
        <end position="78"/>
    </location>
</feature>
<sequence length="270" mass="28185">MRTETPARPFPGPLLTTALAATTAAVLLLTGCGTQRAASDDRAGGGSARQAGAATGAPAADRAKEKTPAHTPEAEARFLDLIGRALSACDPDAPTDEPLPPDEDTPTGKGAVPRPEDLPGREAATPRYGSDETPPPVPLPTDGPDGAEPPGPTTGLPPSRDEIPLRAVEKCEGDFHRQRITKAFRTSPPPEPASHPALHRTLTSLDYLPSGIHRMPDHGGAPRVRIDLRFMGGNLVLEVTAAPDGVRVDPFGASEQEELKVTDVLRKGAS</sequence>
<feature type="region of interest" description="Disordered" evidence="1">
    <location>
        <begin position="36"/>
        <end position="164"/>
    </location>
</feature>
<proteinExistence type="predicted"/>
<dbReference type="PROSITE" id="PS51257">
    <property type="entry name" value="PROKAR_LIPOPROTEIN"/>
    <property type="match status" value="1"/>
</dbReference>
<feature type="compositionally biased region" description="Pro residues" evidence="1">
    <location>
        <begin position="133"/>
        <end position="152"/>
    </location>
</feature>
<dbReference type="RefSeq" id="WP_345221491.1">
    <property type="nucleotide sequence ID" value="NZ_BAAAXE010000013.1"/>
</dbReference>
<name>A0ABV5P995_STRCM</name>
<feature type="compositionally biased region" description="Low complexity" evidence="1">
    <location>
        <begin position="48"/>
        <end position="60"/>
    </location>
</feature>
<evidence type="ECO:0000313" key="2">
    <source>
        <dbReference type="EMBL" id="MFB9519762.1"/>
    </source>
</evidence>